<proteinExistence type="inferred from homology"/>
<evidence type="ECO:0000256" key="2">
    <source>
        <dbReference type="ARBA" id="ARBA00010922"/>
    </source>
</evidence>
<protein>
    <submittedName>
        <fullName evidence="14">Uncharacterized protein LOC106152328</fullName>
    </submittedName>
</protein>
<feature type="region of interest" description="Disordered" evidence="11">
    <location>
        <begin position="814"/>
        <end position="881"/>
    </location>
</feature>
<dbReference type="CDD" id="cd18729">
    <property type="entry name" value="PIN_Zc3h12-like"/>
    <property type="match status" value="1"/>
</dbReference>
<evidence type="ECO:0000256" key="5">
    <source>
        <dbReference type="ARBA" id="ARBA00022759"/>
    </source>
</evidence>
<dbReference type="InterPro" id="IPR051101">
    <property type="entry name" value="ZC3H12/N4BP1_RNase_Reg"/>
</dbReference>
<feature type="region of interest" description="Disordered" evidence="11">
    <location>
        <begin position="614"/>
        <end position="649"/>
    </location>
</feature>
<evidence type="ECO:0000256" key="7">
    <source>
        <dbReference type="ARBA" id="ARBA00022801"/>
    </source>
</evidence>
<keyword evidence="4 10" id="KW-0479">Metal-binding</keyword>
<feature type="compositionally biased region" description="Low complexity" evidence="11">
    <location>
        <begin position="845"/>
        <end position="871"/>
    </location>
</feature>
<sequence length="1007" mass="112137">MDGSANRASLSPGVVSRDSCYDSEGSPPGSRRGSVEGVTPSSKGNRTVAADFPSTGKDVARCGDHRWSSDLPELQHREAPVMDFDSSSTLLTKPAGAAGDNVQAPNRTPPSSQDYMGRLEYVIKLGYTEDKMRTVLSRVGNDVSNDVLLSELIKLGSCQGVPKDEEEEEEDLDSYQESDRLDSGHLPSKDDPNGGLPPGLLNDPDNTSNLRPIVVDGSNVAMSHGNKEVFSCRGIQLVVDWFHERGHQDITVFVPQWRKESSRHMSPIEDQEILIQLEKEKVLVFTPARRIQGKRVVCYDDRYVIKLAAETDAIVVSNDNYRDLLNENPEFKKVIEERLLMYSFVNDRFMPPDDPLGRHGPSLENFLLKEPTQPEPLPPPCPYGKRCTYGNKCKYYHPERGLQPQKSVTEKLAEQAKVKFQEVKDRSTKSKEHQQDVPPKRPPKPKTSASPGGSKTQLQRTKSLSAEQAALATQSKPQELNSPVPPPRPPKSYKETLEGNEEDRHFKSPFEVNDRQMISLKKKEDYNDLLDKHRRKVEEAEAIERANREKHKITLDEPPKAEETTFKALAPYAHTSLQPSLSDPHRLLDDGGQGHLSLAKKLSDEGDQMRRLRARGQSPGQSPLVDDARNASPPVPPSRPSKASPGHRKLDRQYSLAGANDPRVQQQNVTYLSQPLQSSLYQDRPPQNIHYSIGPDNTDEYRIQSLPGMSVSHLSAEMALQINDNMNSRSLSRMPSAPDTSPNTLSTVAQSLNRQNSASDTQLNSLVGEVDKIKLKTRGTMDYPYRDQNAQGVWPGTNMYGNQLRPGIPQAAHQGYLPPPPLSGYPQQGHHPGFTQQGQHMGFTQQGQHPGYPQQGSQQPGFTQQTQQPGPILNPTQSGFVDSRMCIPPPQPNEPCMPPTYYSYPHPPPSHYAAPLHRVESFPGAATSYQYHPPPPLPPRQHIQPHVTLSPPGRQEAGHITISPSDPRFTLYFHLSGLFPAEKVLAVMEQFPMETNAQKLCEHLVKM</sequence>
<feature type="compositionally biased region" description="Basic and acidic residues" evidence="11">
    <location>
        <begin position="420"/>
        <end position="439"/>
    </location>
</feature>
<dbReference type="FunFam" id="3.40.50.11980:FF:000001">
    <property type="entry name" value="ZC3H12A isoform 1"/>
    <property type="match status" value="1"/>
</dbReference>
<feature type="region of interest" description="Disordered" evidence="11">
    <location>
        <begin position="1"/>
        <end position="65"/>
    </location>
</feature>
<feature type="region of interest" description="Disordered" evidence="11">
    <location>
        <begin position="541"/>
        <end position="597"/>
    </location>
</feature>
<gene>
    <name evidence="14" type="primary">LOC106152328</name>
</gene>
<keyword evidence="3" id="KW-0540">Nuclease</keyword>
<dbReference type="GO" id="GO:0016787">
    <property type="term" value="F:hydrolase activity"/>
    <property type="evidence" value="ECO:0007669"/>
    <property type="project" value="UniProtKB-KW"/>
</dbReference>
<dbReference type="InParanoid" id="A0A1S3H5R9"/>
<feature type="zinc finger region" description="C3H1-type" evidence="10">
    <location>
        <begin position="375"/>
        <end position="400"/>
    </location>
</feature>
<accession>A0A1S3H5R9</accession>
<reference evidence="14" key="1">
    <citation type="submission" date="2025-08" db="UniProtKB">
        <authorList>
            <consortium name="RefSeq"/>
        </authorList>
    </citation>
    <scope>IDENTIFICATION</scope>
    <source>
        <tissue evidence="14">Gonads</tissue>
    </source>
</reference>
<evidence type="ECO:0000313" key="14">
    <source>
        <dbReference type="RefSeq" id="XP_013381322.1"/>
    </source>
</evidence>
<dbReference type="GO" id="GO:0004521">
    <property type="term" value="F:RNA endonuclease activity"/>
    <property type="evidence" value="ECO:0007669"/>
    <property type="project" value="TreeGrafter"/>
</dbReference>
<dbReference type="GO" id="GO:0003729">
    <property type="term" value="F:mRNA binding"/>
    <property type="evidence" value="ECO:0007669"/>
    <property type="project" value="TreeGrafter"/>
</dbReference>
<dbReference type="InterPro" id="IPR000571">
    <property type="entry name" value="Znf_CCCH"/>
</dbReference>
<dbReference type="AlphaFoldDB" id="A0A1S3H5R9"/>
<dbReference type="GO" id="GO:0036464">
    <property type="term" value="C:cytoplasmic ribonucleoprotein granule"/>
    <property type="evidence" value="ECO:0007669"/>
    <property type="project" value="TreeGrafter"/>
</dbReference>
<organism evidence="13 14">
    <name type="scientific">Lingula anatina</name>
    <name type="common">Brachiopod</name>
    <name type="synonym">Lingula unguis</name>
    <dbReference type="NCBI Taxonomy" id="7574"/>
    <lineage>
        <taxon>Eukaryota</taxon>
        <taxon>Metazoa</taxon>
        <taxon>Spiralia</taxon>
        <taxon>Lophotrochozoa</taxon>
        <taxon>Brachiopoda</taxon>
        <taxon>Linguliformea</taxon>
        <taxon>Lingulata</taxon>
        <taxon>Lingulida</taxon>
        <taxon>Linguloidea</taxon>
        <taxon>Lingulidae</taxon>
        <taxon>Lingula</taxon>
    </lineage>
</organism>
<feature type="domain" description="C3H1-type" evidence="12">
    <location>
        <begin position="375"/>
        <end position="400"/>
    </location>
</feature>
<keyword evidence="5" id="KW-0255">Endonuclease</keyword>
<evidence type="ECO:0000256" key="4">
    <source>
        <dbReference type="ARBA" id="ARBA00022723"/>
    </source>
</evidence>
<evidence type="ECO:0000313" key="13">
    <source>
        <dbReference type="Proteomes" id="UP000085678"/>
    </source>
</evidence>
<keyword evidence="8 10" id="KW-0862">Zinc</keyword>
<feature type="compositionally biased region" description="Polar residues" evidence="11">
    <location>
        <begin position="834"/>
        <end position="844"/>
    </location>
</feature>
<feature type="compositionally biased region" description="Low complexity" evidence="11">
    <location>
        <begin position="23"/>
        <end position="37"/>
    </location>
</feature>
<feature type="compositionally biased region" description="Acidic residues" evidence="11">
    <location>
        <begin position="164"/>
        <end position="176"/>
    </location>
</feature>
<feature type="compositionally biased region" description="Basic and acidic residues" evidence="11">
    <location>
        <begin position="541"/>
        <end position="565"/>
    </location>
</feature>
<dbReference type="Proteomes" id="UP000085678">
    <property type="component" value="Unplaced"/>
</dbReference>
<dbReference type="STRING" id="7574.A0A1S3H5R9"/>
<evidence type="ECO:0000256" key="8">
    <source>
        <dbReference type="ARBA" id="ARBA00022833"/>
    </source>
</evidence>
<dbReference type="Pfam" id="PF11977">
    <property type="entry name" value="RNase_Zc3h12a"/>
    <property type="match status" value="1"/>
</dbReference>
<feature type="region of interest" description="Disordered" evidence="11">
    <location>
        <begin position="420"/>
        <end position="510"/>
    </location>
</feature>
<feature type="compositionally biased region" description="Basic and acidic residues" evidence="11">
    <location>
        <begin position="177"/>
        <end position="192"/>
    </location>
</feature>
<dbReference type="InterPro" id="IPR040546">
    <property type="entry name" value="Rege-1_UBA-like"/>
</dbReference>
<dbReference type="InterPro" id="IPR021869">
    <property type="entry name" value="RNase_Zc3h12_NYN"/>
</dbReference>
<dbReference type="PANTHER" id="PTHR12876:SF35">
    <property type="entry name" value="LD08718P-RELATED"/>
    <property type="match status" value="1"/>
</dbReference>
<evidence type="ECO:0000256" key="11">
    <source>
        <dbReference type="SAM" id="MobiDB-lite"/>
    </source>
</evidence>
<keyword evidence="9" id="KW-0460">Magnesium</keyword>
<evidence type="ECO:0000259" key="12">
    <source>
        <dbReference type="PROSITE" id="PS50103"/>
    </source>
</evidence>
<dbReference type="GO" id="GO:0005634">
    <property type="term" value="C:nucleus"/>
    <property type="evidence" value="ECO:0007669"/>
    <property type="project" value="TreeGrafter"/>
</dbReference>
<keyword evidence="6 10" id="KW-0863">Zinc-finger</keyword>
<name>A0A1S3H5R9_LINAN</name>
<evidence type="ECO:0000256" key="1">
    <source>
        <dbReference type="ARBA" id="ARBA00001946"/>
    </source>
</evidence>
<dbReference type="GeneID" id="106152328"/>
<dbReference type="Pfam" id="PF18039">
    <property type="entry name" value="UBA_6"/>
    <property type="match status" value="1"/>
</dbReference>
<feature type="compositionally biased region" description="Basic and acidic residues" evidence="11">
    <location>
        <begin position="492"/>
        <end position="510"/>
    </location>
</feature>
<keyword evidence="7" id="KW-0378">Hydrolase</keyword>
<dbReference type="RefSeq" id="XP_013381322.1">
    <property type="nucleotide sequence ID" value="XM_013525868.1"/>
</dbReference>
<feature type="region of interest" description="Disordered" evidence="11">
    <location>
        <begin position="353"/>
        <end position="379"/>
    </location>
</feature>
<dbReference type="PROSITE" id="PS50103">
    <property type="entry name" value="ZF_C3H1"/>
    <property type="match status" value="1"/>
</dbReference>
<evidence type="ECO:0000256" key="9">
    <source>
        <dbReference type="ARBA" id="ARBA00022842"/>
    </source>
</evidence>
<evidence type="ECO:0000256" key="6">
    <source>
        <dbReference type="ARBA" id="ARBA00022771"/>
    </source>
</evidence>
<feature type="region of interest" description="Disordered" evidence="11">
    <location>
        <begin position="159"/>
        <end position="212"/>
    </location>
</feature>
<evidence type="ECO:0000256" key="10">
    <source>
        <dbReference type="PROSITE-ProRule" id="PRU00723"/>
    </source>
</evidence>
<dbReference type="OrthoDB" id="392925at2759"/>
<keyword evidence="13" id="KW-1185">Reference proteome</keyword>
<dbReference type="GO" id="GO:0008270">
    <property type="term" value="F:zinc ion binding"/>
    <property type="evidence" value="ECO:0007669"/>
    <property type="project" value="UniProtKB-KW"/>
</dbReference>
<dbReference type="PANTHER" id="PTHR12876">
    <property type="entry name" value="N4BP1-RELATED"/>
    <property type="match status" value="1"/>
</dbReference>
<comment type="cofactor">
    <cofactor evidence="1">
        <name>Mg(2+)</name>
        <dbReference type="ChEBI" id="CHEBI:18420"/>
    </cofactor>
</comment>
<dbReference type="KEGG" id="lak:106152328"/>
<dbReference type="Gene3D" id="3.40.50.11980">
    <property type="match status" value="1"/>
</dbReference>
<evidence type="ECO:0000256" key="3">
    <source>
        <dbReference type="ARBA" id="ARBA00022722"/>
    </source>
</evidence>
<comment type="similarity">
    <text evidence="2">Belongs to the ZC3H12 family.</text>
</comment>
<feature type="compositionally biased region" description="Polar residues" evidence="11">
    <location>
        <begin position="447"/>
        <end position="481"/>
    </location>
</feature>